<dbReference type="InterPro" id="IPR051681">
    <property type="entry name" value="Ser/Thr_Kinases-Pseudokinases"/>
</dbReference>
<reference evidence="6" key="1">
    <citation type="journal article" date="2020" name="Nat. Commun.">
        <title>Large-scale genome sequencing of mycorrhizal fungi provides insights into the early evolution of symbiotic traits.</title>
        <authorList>
            <person name="Miyauchi S."/>
            <person name="Kiss E."/>
            <person name="Kuo A."/>
            <person name="Drula E."/>
            <person name="Kohler A."/>
            <person name="Sanchez-Garcia M."/>
            <person name="Morin E."/>
            <person name="Andreopoulos B."/>
            <person name="Barry K.W."/>
            <person name="Bonito G."/>
            <person name="Buee M."/>
            <person name="Carver A."/>
            <person name="Chen C."/>
            <person name="Cichocki N."/>
            <person name="Clum A."/>
            <person name="Culley D."/>
            <person name="Crous P.W."/>
            <person name="Fauchery L."/>
            <person name="Girlanda M."/>
            <person name="Hayes R.D."/>
            <person name="Keri Z."/>
            <person name="LaButti K."/>
            <person name="Lipzen A."/>
            <person name="Lombard V."/>
            <person name="Magnuson J."/>
            <person name="Maillard F."/>
            <person name="Murat C."/>
            <person name="Nolan M."/>
            <person name="Ohm R.A."/>
            <person name="Pangilinan J."/>
            <person name="Pereira M.F."/>
            <person name="Perotto S."/>
            <person name="Peter M."/>
            <person name="Pfister S."/>
            <person name="Riley R."/>
            <person name="Sitrit Y."/>
            <person name="Stielow J.B."/>
            <person name="Szollosi G."/>
            <person name="Zifcakova L."/>
            <person name="Stursova M."/>
            <person name="Spatafora J.W."/>
            <person name="Tedersoo L."/>
            <person name="Vaario L.M."/>
            <person name="Yamada A."/>
            <person name="Yan M."/>
            <person name="Wang P."/>
            <person name="Xu J."/>
            <person name="Bruns T."/>
            <person name="Baldrian P."/>
            <person name="Vilgalys R."/>
            <person name="Dunand C."/>
            <person name="Henrissat B."/>
            <person name="Grigoriev I.V."/>
            <person name="Hibbett D."/>
            <person name="Nagy L.G."/>
            <person name="Martin F.M."/>
        </authorList>
    </citation>
    <scope>NUCLEOTIDE SEQUENCE</scope>
    <source>
        <strain evidence="6">UH-Tt-Lm1</strain>
    </source>
</reference>
<dbReference type="SUPFAM" id="SSF56112">
    <property type="entry name" value="Protein kinase-like (PK-like)"/>
    <property type="match status" value="1"/>
</dbReference>
<name>A0A9P6HKY9_9AGAM</name>
<dbReference type="Pfam" id="PF07714">
    <property type="entry name" value="PK_Tyr_Ser-Thr"/>
    <property type="match status" value="1"/>
</dbReference>
<evidence type="ECO:0000256" key="4">
    <source>
        <dbReference type="ARBA" id="ARBA00022840"/>
    </source>
</evidence>
<gene>
    <name evidence="6" type="ORF">BJ322DRAFT_533816</name>
</gene>
<dbReference type="SMART" id="SM00220">
    <property type="entry name" value="S_TKc"/>
    <property type="match status" value="1"/>
</dbReference>
<keyword evidence="4" id="KW-0067">ATP-binding</keyword>
<evidence type="ECO:0000256" key="1">
    <source>
        <dbReference type="ARBA" id="ARBA00022679"/>
    </source>
</evidence>
<evidence type="ECO:0000313" key="7">
    <source>
        <dbReference type="Proteomes" id="UP000736335"/>
    </source>
</evidence>
<evidence type="ECO:0000256" key="2">
    <source>
        <dbReference type="ARBA" id="ARBA00022741"/>
    </source>
</evidence>
<dbReference type="OrthoDB" id="6718656at2759"/>
<dbReference type="InterPro" id="IPR001245">
    <property type="entry name" value="Ser-Thr/Tyr_kinase_cat_dom"/>
</dbReference>
<comment type="caution">
    <text evidence="6">The sequence shown here is derived from an EMBL/GenBank/DDBJ whole genome shotgun (WGS) entry which is preliminary data.</text>
</comment>
<keyword evidence="2" id="KW-0547">Nucleotide-binding</keyword>
<dbReference type="Proteomes" id="UP000736335">
    <property type="component" value="Unassembled WGS sequence"/>
</dbReference>
<keyword evidence="3 6" id="KW-0418">Kinase</keyword>
<accession>A0A9P6HKY9</accession>
<dbReference type="PROSITE" id="PS00108">
    <property type="entry name" value="PROTEIN_KINASE_ST"/>
    <property type="match status" value="1"/>
</dbReference>
<protein>
    <submittedName>
        <fullName evidence="6">Kinase-like domain-containing protein</fullName>
    </submittedName>
</protein>
<evidence type="ECO:0000259" key="5">
    <source>
        <dbReference type="PROSITE" id="PS50011"/>
    </source>
</evidence>
<organism evidence="6 7">
    <name type="scientific">Thelephora terrestris</name>
    <dbReference type="NCBI Taxonomy" id="56493"/>
    <lineage>
        <taxon>Eukaryota</taxon>
        <taxon>Fungi</taxon>
        <taxon>Dikarya</taxon>
        <taxon>Basidiomycota</taxon>
        <taxon>Agaricomycotina</taxon>
        <taxon>Agaricomycetes</taxon>
        <taxon>Thelephorales</taxon>
        <taxon>Thelephoraceae</taxon>
        <taxon>Thelephora</taxon>
    </lineage>
</organism>
<proteinExistence type="predicted"/>
<keyword evidence="1" id="KW-0808">Transferase</keyword>
<dbReference type="PROSITE" id="PS50011">
    <property type="entry name" value="PROTEIN_KINASE_DOM"/>
    <property type="match status" value="1"/>
</dbReference>
<sequence>MSSLPATMAPRAFPLPTWLTDMLSWDGKSDISRVLNTAFVDANYLDWIKNLKERADPALQRRCIRALRKTCGLHGILPSSYEVTRPLSKPGPRAFASGGFSDVWKLTDTRDDSVVFAVKTLRVYEQDPADKINKKYCKEVVVCKRASHPNILSIEGVAPKAFEFCMVSRWMEHGDILAYVRRYPGVNRLDLLIGVTRGLDYLHLSEVVHGDLKSPNILIDKGGIPRLSDFGLCSITKNIDTVNASTPNHGCTVRYCAPELLDADGTARPEKKKPTNKSDVYSLSMVVVELVIGEMPFRGISDPTVTVMVSRGERPPKPRQFDAPGISPAVWKVAKTCWHKKAERRPEAKEVLRDLEKIANPGVCNHKACTCSPWELI</sequence>
<dbReference type="GO" id="GO:0004674">
    <property type="term" value="F:protein serine/threonine kinase activity"/>
    <property type="evidence" value="ECO:0007669"/>
    <property type="project" value="TreeGrafter"/>
</dbReference>
<dbReference type="PANTHER" id="PTHR44329:SF288">
    <property type="entry name" value="MITOGEN-ACTIVATED PROTEIN KINASE KINASE KINASE 20"/>
    <property type="match status" value="1"/>
</dbReference>
<dbReference type="InterPro" id="IPR000719">
    <property type="entry name" value="Prot_kinase_dom"/>
</dbReference>
<dbReference type="InterPro" id="IPR011009">
    <property type="entry name" value="Kinase-like_dom_sf"/>
</dbReference>
<dbReference type="PANTHER" id="PTHR44329">
    <property type="entry name" value="SERINE/THREONINE-PROTEIN KINASE TNNI3K-RELATED"/>
    <property type="match status" value="1"/>
</dbReference>
<dbReference type="EMBL" id="WIUZ02000003">
    <property type="protein sequence ID" value="KAF9789413.1"/>
    <property type="molecule type" value="Genomic_DNA"/>
</dbReference>
<keyword evidence="7" id="KW-1185">Reference proteome</keyword>
<dbReference type="AlphaFoldDB" id="A0A9P6HKY9"/>
<dbReference type="GO" id="GO:0005524">
    <property type="term" value="F:ATP binding"/>
    <property type="evidence" value="ECO:0007669"/>
    <property type="project" value="UniProtKB-KW"/>
</dbReference>
<feature type="domain" description="Protein kinase" evidence="5">
    <location>
        <begin position="89"/>
        <end position="363"/>
    </location>
</feature>
<reference evidence="6" key="2">
    <citation type="submission" date="2020-11" db="EMBL/GenBank/DDBJ databases">
        <authorList>
            <consortium name="DOE Joint Genome Institute"/>
            <person name="Kuo A."/>
            <person name="Miyauchi S."/>
            <person name="Kiss E."/>
            <person name="Drula E."/>
            <person name="Kohler A."/>
            <person name="Sanchez-Garcia M."/>
            <person name="Andreopoulos B."/>
            <person name="Barry K.W."/>
            <person name="Bonito G."/>
            <person name="Buee M."/>
            <person name="Carver A."/>
            <person name="Chen C."/>
            <person name="Cichocki N."/>
            <person name="Clum A."/>
            <person name="Culley D."/>
            <person name="Crous P.W."/>
            <person name="Fauchery L."/>
            <person name="Girlanda M."/>
            <person name="Hayes R."/>
            <person name="Keri Z."/>
            <person name="Labutti K."/>
            <person name="Lipzen A."/>
            <person name="Lombard V."/>
            <person name="Magnuson J."/>
            <person name="Maillard F."/>
            <person name="Morin E."/>
            <person name="Murat C."/>
            <person name="Nolan M."/>
            <person name="Ohm R."/>
            <person name="Pangilinan J."/>
            <person name="Pereira M."/>
            <person name="Perotto S."/>
            <person name="Peter M."/>
            <person name="Riley R."/>
            <person name="Sitrit Y."/>
            <person name="Stielow B."/>
            <person name="Szollosi G."/>
            <person name="Zifcakova L."/>
            <person name="Stursova M."/>
            <person name="Spatafora J.W."/>
            <person name="Tedersoo L."/>
            <person name="Vaario L.-M."/>
            <person name="Yamada A."/>
            <person name="Yan M."/>
            <person name="Wang P."/>
            <person name="Xu J."/>
            <person name="Bruns T."/>
            <person name="Baldrian P."/>
            <person name="Vilgalys R."/>
            <person name="Henrissat B."/>
            <person name="Grigoriev I.V."/>
            <person name="Hibbett D."/>
            <person name="Nagy L.G."/>
            <person name="Martin F.M."/>
        </authorList>
    </citation>
    <scope>NUCLEOTIDE SEQUENCE</scope>
    <source>
        <strain evidence="6">UH-Tt-Lm1</strain>
    </source>
</reference>
<evidence type="ECO:0000256" key="3">
    <source>
        <dbReference type="ARBA" id="ARBA00022777"/>
    </source>
</evidence>
<evidence type="ECO:0000313" key="6">
    <source>
        <dbReference type="EMBL" id="KAF9789413.1"/>
    </source>
</evidence>
<dbReference type="Gene3D" id="1.10.510.10">
    <property type="entry name" value="Transferase(Phosphotransferase) domain 1"/>
    <property type="match status" value="1"/>
</dbReference>
<dbReference type="InterPro" id="IPR008271">
    <property type="entry name" value="Ser/Thr_kinase_AS"/>
</dbReference>